<dbReference type="Pfam" id="PF13439">
    <property type="entry name" value="Glyco_transf_4"/>
    <property type="match status" value="1"/>
</dbReference>
<organism evidence="5 6">
    <name type="scientific">Bifidobacterium commune</name>
    <dbReference type="NCBI Taxonomy" id="1505727"/>
    <lineage>
        <taxon>Bacteria</taxon>
        <taxon>Bacillati</taxon>
        <taxon>Actinomycetota</taxon>
        <taxon>Actinomycetes</taxon>
        <taxon>Bifidobacteriales</taxon>
        <taxon>Bifidobacteriaceae</taxon>
        <taxon>Bifidobacterium</taxon>
    </lineage>
</organism>
<feature type="domain" description="Glycosyltransferase subfamily 4-like N-terminal" evidence="4">
    <location>
        <begin position="15"/>
        <end position="186"/>
    </location>
</feature>
<dbReference type="Pfam" id="PF00534">
    <property type="entry name" value="Glycos_transf_1"/>
    <property type="match status" value="1"/>
</dbReference>
<feature type="domain" description="Glycosyl transferase family 1" evidence="3">
    <location>
        <begin position="202"/>
        <end position="383"/>
    </location>
</feature>
<dbReference type="Gene3D" id="3.40.50.2000">
    <property type="entry name" value="Glycogen Phosphorylase B"/>
    <property type="match status" value="2"/>
</dbReference>
<name>A0A1C4H285_9BIFI</name>
<evidence type="ECO:0000313" key="6">
    <source>
        <dbReference type="Proteomes" id="UP000242610"/>
    </source>
</evidence>
<dbReference type="GO" id="GO:0009250">
    <property type="term" value="P:glucan biosynthetic process"/>
    <property type="evidence" value="ECO:0007669"/>
    <property type="project" value="InterPro"/>
</dbReference>
<accession>A0A1C4H285</accession>
<dbReference type="EMBL" id="FMBL01000001">
    <property type="protein sequence ID" value="SCC78951.1"/>
    <property type="molecule type" value="Genomic_DNA"/>
</dbReference>
<dbReference type="InterPro" id="IPR011875">
    <property type="entry name" value="M1P_synthase"/>
</dbReference>
<dbReference type="NCBIfam" id="TIGR02149">
    <property type="entry name" value="glgA_Coryne"/>
    <property type="match status" value="1"/>
</dbReference>
<reference evidence="6" key="1">
    <citation type="submission" date="2016-08" db="EMBL/GenBank/DDBJ databases">
        <authorList>
            <person name="Varghese N."/>
            <person name="Submissions Spin"/>
        </authorList>
    </citation>
    <scope>NUCLEOTIDE SEQUENCE [LARGE SCALE GENOMIC DNA]</scope>
    <source>
        <strain evidence="6">R-52791</strain>
    </source>
</reference>
<dbReference type="PANTHER" id="PTHR12526:SF590">
    <property type="entry name" value="ALPHA-MALTOSE-1-PHOSPHATE SYNTHASE"/>
    <property type="match status" value="1"/>
</dbReference>
<evidence type="ECO:0000256" key="1">
    <source>
        <dbReference type="ARBA" id="ARBA00022676"/>
    </source>
</evidence>
<protein>
    <submittedName>
        <fullName evidence="5">Glycogen synthase (ADP-glucose)</fullName>
    </submittedName>
</protein>
<evidence type="ECO:0000259" key="4">
    <source>
        <dbReference type="Pfam" id="PF13439"/>
    </source>
</evidence>
<evidence type="ECO:0000259" key="3">
    <source>
        <dbReference type="Pfam" id="PF00534"/>
    </source>
</evidence>
<keyword evidence="6" id="KW-1185">Reference proteome</keyword>
<dbReference type="AlphaFoldDB" id="A0A1C4H285"/>
<dbReference type="STRING" id="1505727.GA0061077_0503"/>
<dbReference type="OrthoDB" id="6286688at2"/>
<sequence length="407" mass="44954">MKIDLLTREYPPHVYGGAGVHVDALSRALATRADVTVHAFDGPRHLDEVPRVVGGELRVIGYTTPVEMSRSNTVLQTFGINLEMANDVSGDIVHAHTWYTCLAGRLSGRLHEIPLVVTAHSLEPFRPWKREQLGGGYNLSSWAEAEAFTHADRLIAVSEGMKNDILRAYPTVDADNVDVVHNGITLSDFLLPEPDDSAWDVFERYHIDRSKPTLLFVGRVTRQKGLSYLLQALRFIDKDIQVVLCAGAPDTKEFGDAVRADFARLEEERGNVIWIEGMLPRPQLGALEHGSDAFVCPSIYEPLGIVNLEAMACGLPVVASATGGIPEVVVDGVTGYLVPVDQEHDGTGTPTNPEQFVHDMADAIDRLMSDPEQAKQMGQVGYRRARDQFSWESIADETMEVYRKAMH</sequence>
<gene>
    <name evidence="5" type="ORF">GA0061077_0503</name>
</gene>
<keyword evidence="2" id="KW-0808">Transferase</keyword>
<dbReference type="PANTHER" id="PTHR12526">
    <property type="entry name" value="GLYCOSYLTRANSFERASE"/>
    <property type="match status" value="1"/>
</dbReference>
<dbReference type="GO" id="GO:0016757">
    <property type="term" value="F:glycosyltransferase activity"/>
    <property type="evidence" value="ECO:0007669"/>
    <property type="project" value="UniProtKB-KW"/>
</dbReference>
<evidence type="ECO:0000313" key="5">
    <source>
        <dbReference type="EMBL" id="SCC78951.1"/>
    </source>
</evidence>
<dbReference type="RefSeq" id="WP_091847325.1">
    <property type="nucleotide sequence ID" value="NZ_FMBL01000001.1"/>
</dbReference>
<dbReference type="SUPFAM" id="SSF53756">
    <property type="entry name" value="UDP-Glycosyltransferase/glycogen phosphorylase"/>
    <property type="match status" value="1"/>
</dbReference>
<dbReference type="Proteomes" id="UP000242610">
    <property type="component" value="Unassembled WGS sequence"/>
</dbReference>
<keyword evidence="1" id="KW-0328">Glycosyltransferase</keyword>
<dbReference type="CDD" id="cd03801">
    <property type="entry name" value="GT4_PimA-like"/>
    <property type="match status" value="1"/>
</dbReference>
<proteinExistence type="predicted"/>
<dbReference type="InterPro" id="IPR028098">
    <property type="entry name" value="Glyco_trans_4-like_N"/>
</dbReference>
<evidence type="ECO:0000256" key="2">
    <source>
        <dbReference type="ARBA" id="ARBA00022679"/>
    </source>
</evidence>
<dbReference type="InterPro" id="IPR001296">
    <property type="entry name" value="Glyco_trans_1"/>
</dbReference>